<keyword evidence="1" id="KW-0472">Membrane</keyword>
<reference evidence="3" key="1">
    <citation type="submission" date="2016-10" db="EMBL/GenBank/DDBJ databases">
        <authorList>
            <person name="Varghese N."/>
            <person name="Submissions S."/>
        </authorList>
    </citation>
    <scope>NUCLEOTIDE SEQUENCE [LARGE SCALE GENOMIC DNA]</scope>
    <source>
        <strain evidence="3">DSM 16089</strain>
    </source>
</reference>
<dbReference type="InterPro" id="IPR038468">
    <property type="entry name" value="MmpS_C"/>
</dbReference>
<evidence type="ECO:0000256" key="1">
    <source>
        <dbReference type="SAM" id="Phobius"/>
    </source>
</evidence>
<proteinExistence type="predicted"/>
<dbReference type="EMBL" id="FNSQ01000005">
    <property type="protein sequence ID" value="SEB97156.1"/>
    <property type="molecule type" value="Genomic_DNA"/>
</dbReference>
<keyword evidence="3" id="KW-1185">Reference proteome</keyword>
<dbReference type="Proteomes" id="UP000183750">
    <property type="component" value="Unassembled WGS sequence"/>
</dbReference>
<protein>
    <submittedName>
        <fullName evidence="2">Uncharacterized protein</fullName>
    </submittedName>
</protein>
<dbReference type="OrthoDB" id="5084178at2"/>
<evidence type="ECO:0000313" key="3">
    <source>
        <dbReference type="Proteomes" id="UP000183750"/>
    </source>
</evidence>
<sequence>MTQTPDAATADRGAFTSRPSRRATIGLWIGAAALLLSAGLIVQFLPVPALLVAAAAAALVAGTAVVLGVRGRRSSVPRTGTAALLVAATALIVDVILIVVIAVGALGGSGLSQVEVRATGGPVFTVSYADDAQSYDEEWSDSGWKQYTTTGDTAEITVTASDDDAVATVSCEILWNGESVVEQSGVGSVTCRYDAN</sequence>
<feature type="transmembrane region" description="Helical" evidence="1">
    <location>
        <begin position="81"/>
        <end position="107"/>
    </location>
</feature>
<evidence type="ECO:0000313" key="2">
    <source>
        <dbReference type="EMBL" id="SEB97156.1"/>
    </source>
</evidence>
<keyword evidence="1" id="KW-0812">Transmembrane</keyword>
<feature type="transmembrane region" description="Helical" evidence="1">
    <location>
        <begin position="25"/>
        <end position="44"/>
    </location>
</feature>
<dbReference type="AlphaFoldDB" id="A0A1H4NPH1"/>
<organism evidence="2 3">
    <name type="scientific">Microbacterium hydrocarbonoxydans</name>
    <dbReference type="NCBI Taxonomy" id="273678"/>
    <lineage>
        <taxon>Bacteria</taxon>
        <taxon>Bacillati</taxon>
        <taxon>Actinomycetota</taxon>
        <taxon>Actinomycetes</taxon>
        <taxon>Micrococcales</taxon>
        <taxon>Microbacteriaceae</taxon>
        <taxon>Microbacterium</taxon>
    </lineage>
</organism>
<dbReference type="RefSeq" id="WP_060926995.1">
    <property type="nucleotide sequence ID" value="NZ_FNSQ01000005.1"/>
</dbReference>
<keyword evidence="1" id="KW-1133">Transmembrane helix</keyword>
<feature type="transmembrane region" description="Helical" evidence="1">
    <location>
        <begin position="50"/>
        <end position="69"/>
    </location>
</feature>
<accession>A0A1H4NPH1</accession>
<gene>
    <name evidence="2" type="ORF">SAMN04489807_2542</name>
</gene>
<name>A0A1H4NPH1_9MICO</name>
<dbReference type="Gene3D" id="2.60.40.2880">
    <property type="entry name" value="MmpS1-5, C-terminal soluble domain"/>
    <property type="match status" value="1"/>
</dbReference>